<dbReference type="Proteomes" id="UP000823775">
    <property type="component" value="Unassembled WGS sequence"/>
</dbReference>
<proteinExistence type="predicted"/>
<comment type="caution">
    <text evidence="2">The sequence shown here is derived from an EMBL/GenBank/DDBJ whole genome shotgun (WGS) entry which is preliminary data.</text>
</comment>
<keyword evidence="3" id="KW-1185">Reference proteome</keyword>
<protein>
    <submittedName>
        <fullName evidence="2">Uncharacterized protein</fullName>
    </submittedName>
</protein>
<gene>
    <name evidence="2" type="ORF">HAX54_052013</name>
</gene>
<accession>A0ABS8WQS9</accession>
<evidence type="ECO:0000313" key="3">
    <source>
        <dbReference type="Proteomes" id="UP000823775"/>
    </source>
</evidence>
<sequence>MGRISSTRIETQAVLENCKHLSLHSTSSATQAVEENRQQVTLDTTTHETNEQSAEQ</sequence>
<feature type="compositionally biased region" description="Polar residues" evidence="1">
    <location>
        <begin position="26"/>
        <end position="44"/>
    </location>
</feature>
<reference evidence="2 3" key="1">
    <citation type="journal article" date="2021" name="BMC Genomics">
        <title>Datura genome reveals duplications of psychoactive alkaloid biosynthetic genes and high mutation rate following tissue culture.</title>
        <authorList>
            <person name="Rajewski A."/>
            <person name="Carter-House D."/>
            <person name="Stajich J."/>
            <person name="Litt A."/>
        </authorList>
    </citation>
    <scope>NUCLEOTIDE SEQUENCE [LARGE SCALE GENOMIC DNA]</scope>
    <source>
        <strain evidence="2">AR-01</strain>
    </source>
</reference>
<evidence type="ECO:0000256" key="1">
    <source>
        <dbReference type="SAM" id="MobiDB-lite"/>
    </source>
</evidence>
<evidence type="ECO:0000313" key="2">
    <source>
        <dbReference type="EMBL" id="MCE3052256.1"/>
    </source>
</evidence>
<feature type="non-terminal residue" evidence="2">
    <location>
        <position position="56"/>
    </location>
</feature>
<feature type="region of interest" description="Disordered" evidence="1">
    <location>
        <begin position="26"/>
        <end position="56"/>
    </location>
</feature>
<name>A0ABS8WQS9_DATST</name>
<organism evidence="2 3">
    <name type="scientific">Datura stramonium</name>
    <name type="common">Jimsonweed</name>
    <name type="synonym">Common thornapple</name>
    <dbReference type="NCBI Taxonomy" id="4076"/>
    <lineage>
        <taxon>Eukaryota</taxon>
        <taxon>Viridiplantae</taxon>
        <taxon>Streptophyta</taxon>
        <taxon>Embryophyta</taxon>
        <taxon>Tracheophyta</taxon>
        <taxon>Spermatophyta</taxon>
        <taxon>Magnoliopsida</taxon>
        <taxon>eudicotyledons</taxon>
        <taxon>Gunneridae</taxon>
        <taxon>Pentapetalae</taxon>
        <taxon>asterids</taxon>
        <taxon>lamiids</taxon>
        <taxon>Solanales</taxon>
        <taxon>Solanaceae</taxon>
        <taxon>Solanoideae</taxon>
        <taxon>Datureae</taxon>
        <taxon>Datura</taxon>
    </lineage>
</organism>
<dbReference type="EMBL" id="JACEIK010009361">
    <property type="protein sequence ID" value="MCE3052256.1"/>
    <property type="molecule type" value="Genomic_DNA"/>
</dbReference>